<dbReference type="InterPro" id="IPR007485">
    <property type="entry name" value="LPS_assembly_LptE"/>
</dbReference>
<dbReference type="AlphaFoldDB" id="A0AAV6UHY8"/>
<keyword evidence="1" id="KW-0853">WD repeat</keyword>
<evidence type="ECO:0000256" key="3">
    <source>
        <dbReference type="SAM" id="MobiDB-lite"/>
    </source>
</evidence>
<dbReference type="Proteomes" id="UP000827092">
    <property type="component" value="Unassembled WGS sequence"/>
</dbReference>
<sequence length="210" mass="23952">MLTEALETKILRTNHLTRKEKDGHIQYEGVIKSFSYCTTFSTKNENHPKEILCLTITIEVSYLNPSNEASSFKKKQFSASADIMSTEDQSKKEPELIELIVRQLVDDIYNKSIDNWKDPLRSQRPDLPVTGPGQGGRIENAGRTSFIVRNLGLKKKIDETLNPRDAILQYAKEAEENPFWVTPAYAKTQPKPIFQAEEKSEEPPAKQQKL</sequence>
<evidence type="ECO:0000256" key="1">
    <source>
        <dbReference type="ARBA" id="ARBA00022574"/>
    </source>
</evidence>
<proteinExistence type="predicted"/>
<dbReference type="PANTHER" id="PTHR16017:SF0">
    <property type="entry name" value="WD REPEAT-CONTAINING PROTEIN 70"/>
    <property type="match status" value="1"/>
</dbReference>
<feature type="region of interest" description="Disordered" evidence="3">
    <location>
        <begin position="191"/>
        <end position="210"/>
    </location>
</feature>
<dbReference type="InterPro" id="IPR051858">
    <property type="entry name" value="WD_repeat_GAD-1"/>
</dbReference>
<keyword evidence="5" id="KW-1185">Reference proteome</keyword>
<dbReference type="EMBL" id="JAFNEN010000419">
    <property type="protein sequence ID" value="KAG8183369.1"/>
    <property type="molecule type" value="Genomic_DNA"/>
</dbReference>
<name>A0AAV6UHY8_9ARAC</name>
<organism evidence="4 5">
    <name type="scientific">Oedothorax gibbosus</name>
    <dbReference type="NCBI Taxonomy" id="931172"/>
    <lineage>
        <taxon>Eukaryota</taxon>
        <taxon>Metazoa</taxon>
        <taxon>Ecdysozoa</taxon>
        <taxon>Arthropoda</taxon>
        <taxon>Chelicerata</taxon>
        <taxon>Arachnida</taxon>
        <taxon>Araneae</taxon>
        <taxon>Araneomorphae</taxon>
        <taxon>Entelegynae</taxon>
        <taxon>Araneoidea</taxon>
        <taxon>Linyphiidae</taxon>
        <taxon>Erigoninae</taxon>
        <taxon>Oedothorax</taxon>
    </lineage>
</organism>
<dbReference type="PANTHER" id="PTHR16017">
    <property type="entry name" value="GASTRULATION DEFECTIVE PROTEIN 1-RELATED"/>
    <property type="match status" value="1"/>
</dbReference>
<dbReference type="GO" id="GO:0035861">
    <property type="term" value="C:site of double-strand break"/>
    <property type="evidence" value="ECO:0007669"/>
    <property type="project" value="TreeGrafter"/>
</dbReference>
<evidence type="ECO:0000256" key="2">
    <source>
        <dbReference type="ARBA" id="ARBA00022737"/>
    </source>
</evidence>
<gene>
    <name evidence="4" type="ORF">JTE90_008271</name>
</gene>
<evidence type="ECO:0000313" key="4">
    <source>
        <dbReference type="EMBL" id="KAG8183369.1"/>
    </source>
</evidence>
<dbReference type="GO" id="GO:0005634">
    <property type="term" value="C:nucleus"/>
    <property type="evidence" value="ECO:0007669"/>
    <property type="project" value="TreeGrafter"/>
</dbReference>
<reference evidence="4 5" key="1">
    <citation type="journal article" date="2022" name="Nat. Ecol. Evol.">
        <title>A masculinizing supergene underlies an exaggerated male reproductive morph in a spider.</title>
        <authorList>
            <person name="Hendrickx F."/>
            <person name="De Corte Z."/>
            <person name="Sonet G."/>
            <person name="Van Belleghem S.M."/>
            <person name="Kostlbacher S."/>
            <person name="Vangestel C."/>
        </authorList>
    </citation>
    <scope>NUCLEOTIDE SEQUENCE [LARGE SCALE GENOMIC DNA]</scope>
    <source>
        <strain evidence="4">W744_W776</strain>
    </source>
</reference>
<protein>
    <submittedName>
        <fullName evidence="4">Uncharacterized protein</fullName>
    </submittedName>
</protein>
<keyword evidence="2" id="KW-0677">Repeat</keyword>
<dbReference type="Pfam" id="PF04390">
    <property type="entry name" value="LptE"/>
    <property type="match status" value="1"/>
</dbReference>
<evidence type="ECO:0000313" key="5">
    <source>
        <dbReference type="Proteomes" id="UP000827092"/>
    </source>
</evidence>
<comment type="caution">
    <text evidence="4">The sequence shown here is derived from an EMBL/GenBank/DDBJ whole genome shotgun (WGS) entry which is preliminary data.</text>
</comment>
<accession>A0AAV6UHY8</accession>
<dbReference type="GO" id="GO:0019867">
    <property type="term" value="C:outer membrane"/>
    <property type="evidence" value="ECO:0007669"/>
    <property type="project" value="InterPro"/>
</dbReference>